<dbReference type="Proteomes" id="UP000190339">
    <property type="component" value="Unassembled WGS sequence"/>
</dbReference>
<dbReference type="InterPro" id="IPR008969">
    <property type="entry name" value="CarboxyPept-like_regulatory"/>
</dbReference>
<dbReference type="EMBL" id="FUYL01000003">
    <property type="protein sequence ID" value="SKB41327.1"/>
    <property type="molecule type" value="Genomic_DNA"/>
</dbReference>
<evidence type="ECO:0000313" key="1">
    <source>
        <dbReference type="EMBL" id="SKB41327.1"/>
    </source>
</evidence>
<accession>A0A1T5B2P7</accession>
<protein>
    <submittedName>
        <fullName evidence="1">CarboxypepD_reg-like domain-containing protein</fullName>
    </submittedName>
</protein>
<proteinExistence type="predicted"/>
<dbReference type="STRING" id="561365.SAMN05660866_01340"/>
<dbReference type="SUPFAM" id="SSF49464">
    <property type="entry name" value="Carboxypeptidase regulatory domain-like"/>
    <property type="match status" value="1"/>
</dbReference>
<dbReference type="Gene3D" id="2.60.40.1120">
    <property type="entry name" value="Carboxypeptidase-like, regulatory domain"/>
    <property type="match status" value="1"/>
</dbReference>
<evidence type="ECO:0000313" key="2">
    <source>
        <dbReference type="Proteomes" id="UP000190339"/>
    </source>
</evidence>
<organism evidence="1 2">
    <name type="scientific">Maribacter arcticus</name>
    <dbReference type="NCBI Taxonomy" id="561365"/>
    <lineage>
        <taxon>Bacteria</taxon>
        <taxon>Pseudomonadati</taxon>
        <taxon>Bacteroidota</taxon>
        <taxon>Flavobacteriia</taxon>
        <taxon>Flavobacteriales</taxon>
        <taxon>Flavobacteriaceae</taxon>
        <taxon>Maribacter</taxon>
    </lineage>
</organism>
<dbReference type="AlphaFoldDB" id="A0A1T5B2P7"/>
<name>A0A1T5B2P7_9FLAO</name>
<dbReference type="OrthoDB" id="848221at2"/>
<keyword evidence="2" id="KW-1185">Reference proteome</keyword>
<dbReference type="RefSeq" id="WP_079511823.1">
    <property type="nucleotide sequence ID" value="NZ_FUYL01000003.1"/>
</dbReference>
<dbReference type="Pfam" id="PF13715">
    <property type="entry name" value="CarbopepD_reg_2"/>
    <property type="match status" value="1"/>
</dbReference>
<reference evidence="2" key="1">
    <citation type="submission" date="2017-02" db="EMBL/GenBank/DDBJ databases">
        <authorList>
            <person name="Varghese N."/>
            <person name="Submissions S."/>
        </authorList>
    </citation>
    <scope>NUCLEOTIDE SEQUENCE [LARGE SCALE GENOMIC DNA]</scope>
    <source>
        <strain evidence="2">DSM 23546</strain>
    </source>
</reference>
<sequence>MTSKNFIILFIILFTNFLYSQINSTVIDSISQDPIPHVNIWVIDQDVSTMTNLQGIFSLPKTYGNKTLVLSAVGYVTKRVYVDKIGDSITMAPQVEYLEEATVFAPSKKKKLFKLASIIDRSKLGAYLPGSKSARTMFAKYYQYDEDYQKTPFLNEIKIATNSEIKDAKFNVRLFTVNKNGEPEGYIYPKNIIVTAKKGKHKTKIDLSSLNLKIPKEGFFIAIEWLYLKEDGYYWDSYQPEMGFMQLETHTGSWHYRYGRWVKIWKNRGEHKHYKEKYNHLAMELVLSN</sequence>
<gene>
    <name evidence="1" type="ORF">SAMN05660866_01340</name>
</gene>